<dbReference type="EMBL" id="HADX01009007">
    <property type="protein sequence ID" value="SBP31239.1"/>
    <property type="molecule type" value="Transcribed_RNA"/>
</dbReference>
<gene>
    <name evidence="1" type="primary">Nfu_g_1_000597</name>
</gene>
<dbReference type="AlphaFoldDB" id="A0A1A7YM64"/>
<feature type="non-terminal residue" evidence="1">
    <location>
        <position position="1"/>
    </location>
</feature>
<proteinExistence type="predicted"/>
<accession>A0A1A7YM64</accession>
<reference evidence="1" key="1">
    <citation type="submission" date="2016-05" db="EMBL/GenBank/DDBJ databases">
        <authorList>
            <person name="Lavstsen T."/>
            <person name="Jespersen J.S."/>
        </authorList>
    </citation>
    <scope>NUCLEOTIDE SEQUENCE</scope>
    <source>
        <tissue evidence="1">Brain</tissue>
    </source>
</reference>
<organism evidence="1">
    <name type="scientific">Iconisemion striatum</name>
    <dbReference type="NCBI Taxonomy" id="60296"/>
    <lineage>
        <taxon>Eukaryota</taxon>
        <taxon>Metazoa</taxon>
        <taxon>Chordata</taxon>
        <taxon>Craniata</taxon>
        <taxon>Vertebrata</taxon>
        <taxon>Euteleostomi</taxon>
        <taxon>Actinopterygii</taxon>
        <taxon>Neopterygii</taxon>
        <taxon>Teleostei</taxon>
        <taxon>Neoteleostei</taxon>
        <taxon>Acanthomorphata</taxon>
        <taxon>Ovalentaria</taxon>
        <taxon>Atherinomorphae</taxon>
        <taxon>Cyprinodontiformes</taxon>
        <taxon>Nothobranchiidae</taxon>
        <taxon>Iconisemion</taxon>
    </lineage>
</organism>
<protein>
    <submittedName>
        <fullName evidence="1">Uncharacterized protein</fullName>
    </submittedName>
</protein>
<name>A0A1A7YM64_9TELE</name>
<feature type="non-terminal residue" evidence="1">
    <location>
        <position position="125"/>
    </location>
</feature>
<reference evidence="1" key="2">
    <citation type="submission" date="2016-06" db="EMBL/GenBank/DDBJ databases">
        <title>The genome of a short-lived fish provides insights into sex chromosome evolution and the genetic control of aging.</title>
        <authorList>
            <person name="Reichwald K."/>
            <person name="Felder M."/>
            <person name="Petzold A."/>
            <person name="Koch P."/>
            <person name="Groth M."/>
            <person name="Platzer M."/>
        </authorList>
    </citation>
    <scope>NUCLEOTIDE SEQUENCE</scope>
    <source>
        <tissue evidence="1">Brain</tissue>
    </source>
</reference>
<sequence length="125" mass="13993">LSPAPPLFQLCWRSLFPDDRVLESFPLSCPPEAQRESDEEDIFLPSCSLRLSLSGASLLWTNVCFGRRAEDTPKVTTCLKQQVDFTTEMLKRNAVTLIVKLDYRRPLGGCPVVSCCPSGAQRFAR</sequence>
<evidence type="ECO:0000313" key="1">
    <source>
        <dbReference type="EMBL" id="SBP31239.1"/>
    </source>
</evidence>